<feature type="transmembrane region" description="Helical" evidence="2">
    <location>
        <begin position="136"/>
        <end position="154"/>
    </location>
</feature>
<feature type="region of interest" description="Disordered" evidence="1">
    <location>
        <begin position="1"/>
        <end position="20"/>
    </location>
</feature>
<dbReference type="AlphaFoldDB" id="A0A844GZD7"/>
<dbReference type="InterPro" id="IPR046575">
    <property type="entry name" value="DUF6635"/>
</dbReference>
<evidence type="ECO:0000313" key="3">
    <source>
        <dbReference type="EMBL" id="MTH34026.1"/>
    </source>
</evidence>
<name>A0A844GZD7_9RHOB</name>
<feature type="transmembrane region" description="Helical" evidence="2">
    <location>
        <begin position="56"/>
        <end position="76"/>
    </location>
</feature>
<comment type="caution">
    <text evidence="3">The sequence shown here is derived from an EMBL/GenBank/DDBJ whole genome shotgun (WGS) entry which is preliminary data.</text>
</comment>
<dbReference type="RefSeq" id="WP_155063583.1">
    <property type="nucleotide sequence ID" value="NZ_WMIF01000005.1"/>
</dbReference>
<dbReference type="Pfam" id="PF20340">
    <property type="entry name" value="DUF6635"/>
    <property type="match status" value="1"/>
</dbReference>
<sequence length="280" mass="30304">MPTRPTPPQPADPRPRTRREAEVRRFVRARYGLAGTLRLHRAALGWDLLRAPLNVSLSPVFLLVRLLAAVLGGLGLKRGAGWLAGRQIFLTSDVARQLQADLTGFLEHLQAQGLGPQAAPETVRATIAAQTETRNAVAEITTSLIVLLSGFLLFHRATPGVMSLAGPVAEMRAQAQAVQDFALGSWAGGLWYGMFPASLSPWEVLLTGVVLAVLASVVTTFAGLIADPVQLWTGTHARRLMRMLERLDRQQGPAGLEREHVLARLGDLGDVASSLWRALR</sequence>
<evidence type="ECO:0000256" key="2">
    <source>
        <dbReference type="SAM" id="Phobius"/>
    </source>
</evidence>
<feature type="transmembrane region" description="Helical" evidence="2">
    <location>
        <begin position="204"/>
        <end position="226"/>
    </location>
</feature>
<gene>
    <name evidence="3" type="ORF">GL279_05365</name>
</gene>
<protein>
    <submittedName>
        <fullName evidence="3">Uncharacterized protein</fullName>
    </submittedName>
</protein>
<dbReference type="Proteomes" id="UP000442533">
    <property type="component" value="Unassembled WGS sequence"/>
</dbReference>
<organism evidence="3 4">
    <name type="scientific">Paracoccus limosus</name>
    <dbReference type="NCBI Taxonomy" id="913252"/>
    <lineage>
        <taxon>Bacteria</taxon>
        <taxon>Pseudomonadati</taxon>
        <taxon>Pseudomonadota</taxon>
        <taxon>Alphaproteobacteria</taxon>
        <taxon>Rhodobacterales</taxon>
        <taxon>Paracoccaceae</taxon>
        <taxon>Paracoccus</taxon>
    </lineage>
</organism>
<evidence type="ECO:0000313" key="4">
    <source>
        <dbReference type="Proteomes" id="UP000442533"/>
    </source>
</evidence>
<accession>A0A844GZD7</accession>
<keyword evidence="4" id="KW-1185">Reference proteome</keyword>
<keyword evidence="2" id="KW-0472">Membrane</keyword>
<dbReference type="EMBL" id="WMIF01000005">
    <property type="protein sequence ID" value="MTH34026.1"/>
    <property type="molecule type" value="Genomic_DNA"/>
</dbReference>
<keyword evidence="2" id="KW-0812">Transmembrane</keyword>
<keyword evidence="2" id="KW-1133">Transmembrane helix</keyword>
<evidence type="ECO:0000256" key="1">
    <source>
        <dbReference type="SAM" id="MobiDB-lite"/>
    </source>
</evidence>
<proteinExistence type="predicted"/>
<reference evidence="3 4" key="1">
    <citation type="submission" date="2019-11" db="EMBL/GenBank/DDBJ databases">
        <authorList>
            <person name="Dong K."/>
        </authorList>
    </citation>
    <scope>NUCLEOTIDE SEQUENCE [LARGE SCALE GENOMIC DNA]</scope>
    <source>
        <strain evidence="3 4">JCM 17370</strain>
    </source>
</reference>
<dbReference type="OrthoDB" id="9342581at2"/>
<feature type="compositionally biased region" description="Pro residues" evidence="1">
    <location>
        <begin position="1"/>
        <end position="12"/>
    </location>
</feature>